<dbReference type="Pfam" id="PF20159">
    <property type="entry name" value="YidB"/>
    <property type="match status" value="1"/>
</dbReference>
<dbReference type="EMBL" id="JACHHZ010000005">
    <property type="protein sequence ID" value="MBB6095448.1"/>
    <property type="molecule type" value="Genomic_DNA"/>
</dbReference>
<dbReference type="SUPFAM" id="SSF140804">
    <property type="entry name" value="YidB-like"/>
    <property type="match status" value="1"/>
</dbReference>
<protein>
    <submittedName>
        <fullName evidence="1">Uncharacterized protein YidB (DUF937 family)</fullName>
    </submittedName>
</protein>
<dbReference type="Gene3D" id="1.10.10.690">
    <property type="entry name" value="YidB-like"/>
    <property type="match status" value="1"/>
</dbReference>
<evidence type="ECO:0000313" key="1">
    <source>
        <dbReference type="EMBL" id="MBB6095448.1"/>
    </source>
</evidence>
<dbReference type="AlphaFoldDB" id="A0A841HTX9"/>
<proteinExistence type="predicted"/>
<accession>A0A841HTX9</accession>
<organism evidence="1 2">
    <name type="scientific">Povalibacter uvarum</name>
    <dbReference type="NCBI Taxonomy" id="732238"/>
    <lineage>
        <taxon>Bacteria</taxon>
        <taxon>Pseudomonadati</taxon>
        <taxon>Pseudomonadota</taxon>
        <taxon>Gammaproteobacteria</taxon>
        <taxon>Steroidobacterales</taxon>
        <taxon>Steroidobacteraceae</taxon>
        <taxon>Povalibacter</taxon>
    </lineage>
</organism>
<dbReference type="InterPro" id="IPR045372">
    <property type="entry name" value="YidB"/>
</dbReference>
<evidence type="ECO:0000313" key="2">
    <source>
        <dbReference type="Proteomes" id="UP000588068"/>
    </source>
</evidence>
<dbReference type="Proteomes" id="UP000588068">
    <property type="component" value="Unassembled WGS sequence"/>
</dbReference>
<name>A0A841HTX9_9GAMM</name>
<gene>
    <name evidence="1" type="ORF">HNQ60_004338</name>
</gene>
<sequence length="136" mass="13118">MGLLDQVVGAALGGGAGAKGGGLNAVLLQQLIGMLSKPGALNNLMAAFQQQGLGNILQSWLGTGANLPISPSQVQQVFGDGALSALAKGAGIGVPETANALSGLLPQVVDKISPGGKAPSANDLGGLLASVGKLLG</sequence>
<comment type="caution">
    <text evidence="1">The sequence shown here is derived from an EMBL/GenBank/DDBJ whole genome shotgun (WGS) entry which is preliminary data.</text>
</comment>
<reference evidence="1 2" key="1">
    <citation type="submission" date="2020-08" db="EMBL/GenBank/DDBJ databases">
        <title>Genomic Encyclopedia of Type Strains, Phase IV (KMG-IV): sequencing the most valuable type-strain genomes for metagenomic binning, comparative biology and taxonomic classification.</title>
        <authorList>
            <person name="Goeker M."/>
        </authorList>
    </citation>
    <scope>NUCLEOTIDE SEQUENCE [LARGE SCALE GENOMIC DNA]</scope>
    <source>
        <strain evidence="1 2">DSM 26723</strain>
    </source>
</reference>
<dbReference type="InterPro" id="IPR027405">
    <property type="entry name" value="YidB-like"/>
</dbReference>
<keyword evidence="2" id="KW-1185">Reference proteome</keyword>